<reference evidence="1" key="1">
    <citation type="submission" date="2022-05" db="EMBL/GenBank/DDBJ databases">
        <title>The Musa troglodytarum L. genome provides insights into the mechanism of non-climacteric behaviour and enrichment of carotenoids.</title>
        <authorList>
            <person name="Wang J."/>
        </authorList>
    </citation>
    <scope>NUCLEOTIDE SEQUENCE</scope>
    <source>
        <tissue evidence="1">Leaf</tissue>
    </source>
</reference>
<evidence type="ECO:0000313" key="1">
    <source>
        <dbReference type="EMBL" id="URD95950.1"/>
    </source>
</evidence>
<dbReference type="AlphaFoldDB" id="A0A9E7FG04"/>
<name>A0A9E7FG04_9LILI</name>
<protein>
    <submittedName>
        <fullName evidence="1">Uncharacterized protein</fullName>
    </submittedName>
</protein>
<evidence type="ECO:0000313" key="2">
    <source>
        <dbReference type="Proteomes" id="UP001055439"/>
    </source>
</evidence>
<dbReference type="EMBL" id="CP097506">
    <property type="protein sequence ID" value="URD95950.1"/>
    <property type="molecule type" value="Genomic_DNA"/>
</dbReference>
<gene>
    <name evidence="1" type="ORF">MUK42_10628</name>
</gene>
<sequence>MLAYYFPFQFPPSSLLDWPPTAWYPILRLASSLSSSSCRLKSTGVDRFARPTASNPRAPLSSLYTKTAAEEKRARCLLYAPDSLCGVRSSGCH</sequence>
<keyword evidence="2" id="KW-1185">Reference proteome</keyword>
<organism evidence="1 2">
    <name type="scientific">Musa troglodytarum</name>
    <name type="common">fe'i banana</name>
    <dbReference type="NCBI Taxonomy" id="320322"/>
    <lineage>
        <taxon>Eukaryota</taxon>
        <taxon>Viridiplantae</taxon>
        <taxon>Streptophyta</taxon>
        <taxon>Embryophyta</taxon>
        <taxon>Tracheophyta</taxon>
        <taxon>Spermatophyta</taxon>
        <taxon>Magnoliopsida</taxon>
        <taxon>Liliopsida</taxon>
        <taxon>Zingiberales</taxon>
        <taxon>Musaceae</taxon>
        <taxon>Musa</taxon>
    </lineage>
</organism>
<proteinExistence type="predicted"/>
<dbReference type="Proteomes" id="UP001055439">
    <property type="component" value="Chromosome 4"/>
</dbReference>
<accession>A0A9E7FG04</accession>